<reference evidence="2 3" key="1">
    <citation type="submission" date="2023-05" db="EMBL/GenBank/DDBJ databases">
        <title>Sequencing and Assembly of Streptomyces sp. NP73.</title>
        <authorList>
            <person name="Konwar A.N."/>
            <person name="Saikia K."/>
            <person name="Thakur D."/>
        </authorList>
    </citation>
    <scope>NUCLEOTIDE SEQUENCE [LARGE SCALE GENOMIC DNA]</scope>
    <source>
        <strain evidence="2 3">NP73</strain>
    </source>
</reference>
<dbReference type="Proteomes" id="UP001223390">
    <property type="component" value="Unassembled WGS sequence"/>
</dbReference>
<organism evidence="2 3">
    <name type="scientific">Streptomyces katrae</name>
    <dbReference type="NCBI Taxonomy" id="68223"/>
    <lineage>
        <taxon>Bacteria</taxon>
        <taxon>Bacillati</taxon>
        <taxon>Actinomycetota</taxon>
        <taxon>Actinomycetes</taxon>
        <taxon>Kitasatosporales</taxon>
        <taxon>Streptomycetaceae</taxon>
        <taxon>Streptomyces</taxon>
    </lineage>
</organism>
<sequence length="63" mass="7200">MATENRRTDEQARRMREQAEALELAANKSADAAEREGLMDEALRIRKDLEERHGPESATMDPM</sequence>
<evidence type="ECO:0000313" key="3">
    <source>
        <dbReference type="Proteomes" id="UP001223390"/>
    </source>
</evidence>
<accession>A0ABT7GU86</accession>
<gene>
    <name evidence="2" type="ORF">QEZ40_001838</name>
</gene>
<dbReference type="Pfam" id="PF19908">
    <property type="entry name" value="DUF6381"/>
    <property type="match status" value="1"/>
</dbReference>
<evidence type="ECO:0000313" key="2">
    <source>
        <dbReference type="EMBL" id="MDK9497183.1"/>
    </source>
</evidence>
<dbReference type="EMBL" id="JASITI010000017">
    <property type="protein sequence ID" value="MDK9497183.1"/>
    <property type="molecule type" value="Genomic_DNA"/>
</dbReference>
<comment type="caution">
    <text evidence="2">The sequence shown here is derived from an EMBL/GenBank/DDBJ whole genome shotgun (WGS) entry which is preliminary data.</text>
</comment>
<keyword evidence="3" id="KW-1185">Reference proteome</keyword>
<dbReference type="InterPro" id="IPR045961">
    <property type="entry name" value="DUF6381"/>
</dbReference>
<name>A0ABT7GU86_9ACTN</name>
<dbReference type="RefSeq" id="WP_007261856.1">
    <property type="nucleotide sequence ID" value="NZ_JASITI010000017.1"/>
</dbReference>
<evidence type="ECO:0000256" key="1">
    <source>
        <dbReference type="SAM" id="Coils"/>
    </source>
</evidence>
<feature type="coiled-coil region" evidence="1">
    <location>
        <begin position="5"/>
        <end position="36"/>
    </location>
</feature>
<keyword evidence="1" id="KW-0175">Coiled coil</keyword>
<protein>
    <submittedName>
        <fullName evidence="2">DUF6381 family protein</fullName>
    </submittedName>
</protein>
<proteinExistence type="predicted"/>